<dbReference type="SUPFAM" id="SSF48371">
    <property type="entry name" value="ARM repeat"/>
    <property type="match status" value="1"/>
</dbReference>
<sequence length="283" mass="31412">MGRKRKSRTIAAEDRPLTEEEAQLDAEARAYAASDAAYEQYHEGEDDDDLGAPPSVADAIAALETCGDADKAAGAEAYHKAPRRYLGVAVPLIEDMARLWRAQCSLDERIALAAGLWDSDIHEAMIAATKLLTQARMRPDDAAWDLIASWVPGFDAWAIADHACNAGSRRLVADPTRVDQVVGWLDADNMWTRRAALVITLPWTKQNHPTAEEAAIRARVLGWCVRLSEDRDWFIQKAIAWWLRELSKHDAQAVCEWLEAHGSALKPFARKEAAKYLQPSQAS</sequence>
<evidence type="ECO:0000313" key="3">
    <source>
        <dbReference type="Proteomes" id="UP001521181"/>
    </source>
</evidence>
<dbReference type="CDD" id="cd06561">
    <property type="entry name" value="AlkD_like"/>
    <property type="match status" value="1"/>
</dbReference>
<dbReference type="Proteomes" id="UP001521181">
    <property type="component" value="Unassembled WGS sequence"/>
</dbReference>
<accession>A0ABS8YX36</accession>
<name>A0ABS8YX36_9RHOB</name>
<dbReference type="PANTHER" id="PTHR34070">
    <property type="entry name" value="ARMADILLO-TYPE FOLD"/>
    <property type="match status" value="1"/>
</dbReference>
<evidence type="ECO:0000313" key="2">
    <source>
        <dbReference type="EMBL" id="MCE5973001.1"/>
    </source>
</evidence>
<protein>
    <submittedName>
        <fullName evidence="2">DNA alkylation repair protein</fullName>
    </submittedName>
</protein>
<proteinExistence type="predicted"/>
<dbReference type="PANTHER" id="PTHR34070:SF1">
    <property type="entry name" value="DNA ALKYLATION REPAIR PROTEIN"/>
    <property type="match status" value="1"/>
</dbReference>
<keyword evidence="3" id="KW-1185">Reference proteome</keyword>
<dbReference type="Gene3D" id="1.25.10.90">
    <property type="match status" value="1"/>
</dbReference>
<dbReference type="InterPro" id="IPR014825">
    <property type="entry name" value="DNA_alkylation"/>
</dbReference>
<dbReference type="InterPro" id="IPR016024">
    <property type="entry name" value="ARM-type_fold"/>
</dbReference>
<comment type="caution">
    <text evidence="2">The sequence shown here is derived from an EMBL/GenBank/DDBJ whole genome shotgun (WGS) entry which is preliminary data.</text>
</comment>
<dbReference type="Pfam" id="PF08713">
    <property type="entry name" value="DNA_alkylation"/>
    <property type="match status" value="1"/>
</dbReference>
<gene>
    <name evidence="2" type="ORF">LZA78_05870</name>
</gene>
<organism evidence="2 3">
    <name type="scientific">Rhodobacter flavimaris</name>
    <dbReference type="NCBI Taxonomy" id="2907145"/>
    <lineage>
        <taxon>Bacteria</taxon>
        <taxon>Pseudomonadati</taxon>
        <taxon>Pseudomonadota</taxon>
        <taxon>Alphaproteobacteria</taxon>
        <taxon>Rhodobacterales</taxon>
        <taxon>Rhodobacter group</taxon>
        <taxon>Rhodobacter</taxon>
    </lineage>
</organism>
<feature type="region of interest" description="Disordered" evidence="1">
    <location>
        <begin position="1"/>
        <end position="21"/>
    </location>
</feature>
<reference evidence="2 3" key="1">
    <citation type="submission" date="2021-12" db="EMBL/GenBank/DDBJ databases">
        <title>Sinirhodobacter sp. WL0062 is a bacterium isolated from seawater.</title>
        <authorList>
            <person name="Wang L."/>
            <person name="He W."/>
            <person name="Zhang D.-F."/>
        </authorList>
    </citation>
    <scope>NUCLEOTIDE SEQUENCE [LARGE SCALE GENOMIC DNA]</scope>
    <source>
        <strain evidence="2 3">WL0062</strain>
    </source>
</reference>
<dbReference type="RefSeq" id="WP_233675996.1">
    <property type="nucleotide sequence ID" value="NZ_JAJUOS010000003.1"/>
</dbReference>
<evidence type="ECO:0000256" key="1">
    <source>
        <dbReference type="SAM" id="MobiDB-lite"/>
    </source>
</evidence>
<dbReference type="EMBL" id="JAJUOS010000003">
    <property type="protein sequence ID" value="MCE5973001.1"/>
    <property type="molecule type" value="Genomic_DNA"/>
</dbReference>